<dbReference type="EMBL" id="ANIZ01003874">
    <property type="protein sequence ID" value="ETI30674.1"/>
    <property type="molecule type" value="Genomic_DNA"/>
</dbReference>
<reference evidence="1 2" key="1">
    <citation type="submission" date="2013-11" db="EMBL/GenBank/DDBJ databases">
        <title>The Genome Sequence of Phytophthora parasitica P1569.</title>
        <authorList>
            <consortium name="The Broad Institute Genomics Platform"/>
            <person name="Russ C."/>
            <person name="Tyler B."/>
            <person name="Panabieres F."/>
            <person name="Shan W."/>
            <person name="Tripathy S."/>
            <person name="Grunwald N."/>
            <person name="Machado M."/>
            <person name="Johnson C.S."/>
            <person name="Arredondo F."/>
            <person name="Hong C."/>
            <person name="Coffey M."/>
            <person name="Young S.K."/>
            <person name="Zeng Q."/>
            <person name="Gargeya S."/>
            <person name="Fitzgerald M."/>
            <person name="Abouelleil A."/>
            <person name="Alvarado L."/>
            <person name="Chapman S.B."/>
            <person name="Gainer-Dewar J."/>
            <person name="Goldberg J."/>
            <person name="Griggs A."/>
            <person name="Gujja S."/>
            <person name="Hansen M."/>
            <person name="Howarth C."/>
            <person name="Imamovic A."/>
            <person name="Ireland A."/>
            <person name="Larimer J."/>
            <person name="McCowan C."/>
            <person name="Murphy C."/>
            <person name="Pearson M."/>
            <person name="Poon T.W."/>
            <person name="Priest M."/>
            <person name="Roberts A."/>
            <person name="Saif S."/>
            <person name="Shea T."/>
            <person name="Sykes S."/>
            <person name="Wortman J."/>
            <person name="Nusbaum C."/>
            <person name="Birren B."/>
        </authorList>
    </citation>
    <scope>NUCLEOTIDE SEQUENCE [LARGE SCALE GENOMIC DNA]</scope>
    <source>
        <strain evidence="1 2">P1569</strain>
    </source>
</reference>
<keyword evidence="2" id="KW-1185">Reference proteome</keyword>
<protein>
    <submittedName>
        <fullName evidence="1">Uncharacterized protein</fullName>
    </submittedName>
</protein>
<accession>V9DUY4</accession>
<name>V9DUY4_PHYNI</name>
<dbReference type="HOGENOM" id="CLU_3352225_0_0_1"/>
<dbReference type="AlphaFoldDB" id="V9DUY4"/>
<sequence length="37" mass="4069">MPTYAAMKKPLKCDIVLSLTPNPPGRCNCSYGSRSMH</sequence>
<comment type="caution">
    <text evidence="1">The sequence shown here is derived from an EMBL/GenBank/DDBJ whole genome shotgun (WGS) entry which is preliminary data.</text>
</comment>
<gene>
    <name evidence="1" type="ORF">F443_22221</name>
</gene>
<evidence type="ECO:0000313" key="2">
    <source>
        <dbReference type="Proteomes" id="UP000018721"/>
    </source>
</evidence>
<proteinExistence type="predicted"/>
<organism evidence="1 2">
    <name type="scientific">Phytophthora nicotianae P1569</name>
    <dbReference type="NCBI Taxonomy" id="1317065"/>
    <lineage>
        <taxon>Eukaryota</taxon>
        <taxon>Sar</taxon>
        <taxon>Stramenopiles</taxon>
        <taxon>Oomycota</taxon>
        <taxon>Peronosporomycetes</taxon>
        <taxon>Peronosporales</taxon>
        <taxon>Peronosporaceae</taxon>
        <taxon>Phytophthora</taxon>
    </lineage>
</organism>
<dbReference type="Proteomes" id="UP000018721">
    <property type="component" value="Unassembled WGS sequence"/>
</dbReference>
<evidence type="ECO:0000313" key="1">
    <source>
        <dbReference type="EMBL" id="ETI30674.1"/>
    </source>
</evidence>